<dbReference type="Pfam" id="PF02441">
    <property type="entry name" value="Flavoprotein"/>
    <property type="match status" value="1"/>
</dbReference>
<keyword evidence="3 7" id="KW-0288">FMN</keyword>
<evidence type="ECO:0000256" key="1">
    <source>
        <dbReference type="ARBA" id="ARBA00022602"/>
    </source>
</evidence>
<dbReference type="SUPFAM" id="SSF52507">
    <property type="entry name" value="Homo-oligomeric flavin-containing Cys decarboxylases, HFCD"/>
    <property type="match status" value="1"/>
</dbReference>
<keyword evidence="1 7" id="KW-0637">Prenyltransferase</keyword>
<dbReference type="Proteomes" id="UP000296034">
    <property type="component" value="Unassembled WGS sequence"/>
</dbReference>
<comment type="similarity">
    <text evidence="6 7">Belongs to the UbiX/PAD1 family.</text>
</comment>
<evidence type="ECO:0000256" key="5">
    <source>
        <dbReference type="ARBA" id="ARBA00050612"/>
    </source>
</evidence>
<dbReference type="OrthoDB" id="9781577at2"/>
<dbReference type="AlphaFoldDB" id="A0A2P5SYH6"/>
<dbReference type="HAMAP" id="MF_01984">
    <property type="entry name" value="ubiX_pad"/>
    <property type="match status" value="1"/>
</dbReference>
<keyword evidence="2 7" id="KW-0285">Flavoprotein</keyword>
<dbReference type="InterPro" id="IPR003382">
    <property type="entry name" value="Flavoprotein"/>
</dbReference>
<comment type="catalytic activity">
    <reaction evidence="5 7">
        <text>dimethylallyl phosphate + FMNH2 = prenylated FMNH2 + phosphate</text>
        <dbReference type="Rhea" id="RHEA:37743"/>
        <dbReference type="ChEBI" id="CHEBI:43474"/>
        <dbReference type="ChEBI" id="CHEBI:57618"/>
        <dbReference type="ChEBI" id="CHEBI:87467"/>
        <dbReference type="ChEBI" id="CHEBI:88052"/>
        <dbReference type="EC" id="2.5.1.129"/>
    </reaction>
</comment>
<name>A0A2P5SYH6_9GAMM</name>
<feature type="binding site" evidence="7">
    <location>
        <position position="153"/>
    </location>
    <ligand>
        <name>dimethylallyl phosphate</name>
        <dbReference type="ChEBI" id="CHEBI:88052"/>
    </ligand>
</feature>
<evidence type="ECO:0000256" key="6">
    <source>
        <dbReference type="ARBA" id="ARBA00060793"/>
    </source>
</evidence>
<keyword evidence="9" id="KW-0456">Lyase</keyword>
<dbReference type="NCBIfam" id="TIGR00421">
    <property type="entry name" value="ubiX_pad"/>
    <property type="match status" value="1"/>
</dbReference>
<accession>A0A2P5SYH6</accession>
<sequence length="189" mass="21154">MKRLIVGISGASGIIYSLRMLQVLKDLEDIETHLIMSHSSYETLKIESDFSLSKVHNLANVVHNVKNIAASISSGSYKTIGMVILPCSIKTLSSIVNCYSDSLLTRAADVALKENRKLILCLRETPLHIGHLHMMIRASRLGAIVMPMVPAFYHNPTTIDQIINQTVNRIIDQFDIVLPEDLFKRWNGI</sequence>
<comment type="caution">
    <text evidence="9">The sequence shown here is derived from an EMBL/GenBank/DDBJ whole genome shotgun (WGS) entry which is preliminary data.</text>
</comment>
<dbReference type="EC" id="2.5.1.129" evidence="7"/>
<evidence type="ECO:0000256" key="4">
    <source>
        <dbReference type="ARBA" id="ARBA00022679"/>
    </source>
</evidence>
<evidence type="ECO:0000256" key="3">
    <source>
        <dbReference type="ARBA" id="ARBA00022643"/>
    </source>
</evidence>
<feature type="binding site" evidence="7">
    <location>
        <position position="37"/>
    </location>
    <ligand>
        <name>FMN</name>
        <dbReference type="ChEBI" id="CHEBI:58210"/>
    </ligand>
</feature>
<feature type="binding site" evidence="7">
    <location>
        <position position="123"/>
    </location>
    <ligand>
        <name>FMN</name>
        <dbReference type="ChEBI" id="CHEBI:58210"/>
    </ligand>
</feature>
<gene>
    <name evidence="7" type="primary">ubiX</name>
    <name evidence="9" type="ORF">CRV11_00430</name>
</gene>
<comment type="function">
    <text evidence="7">Flavin prenyltransferase that catalyzes the synthesis of the prenylated FMN cofactor (prenyl-FMN) for 4-hydroxy-3-polyprenylbenzoic acid decarboxylase UbiD. The prenyltransferase is metal-independent and links a dimethylallyl moiety from dimethylallyl monophosphate (DMAP) to the flavin N5 and C6 atoms of FMN.</text>
</comment>
<evidence type="ECO:0000259" key="8">
    <source>
        <dbReference type="Pfam" id="PF02441"/>
    </source>
</evidence>
<evidence type="ECO:0000256" key="7">
    <source>
        <dbReference type="HAMAP-Rule" id="MF_01984"/>
    </source>
</evidence>
<feature type="binding site" evidence="7">
    <location>
        <position position="169"/>
    </location>
    <ligand>
        <name>dimethylallyl phosphate</name>
        <dbReference type="ChEBI" id="CHEBI:88052"/>
    </ligand>
</feature>
<dbReference type="NCBIfam" id="NF004685">
    <property type="entry name" value="PRK06029.1"/>
    <property type="match status" value="1"/>
</dbReference>
<feature type="binding site" evidence="7">
    <location>
        <begin position="10"/>
        <end position="12"/>
    </location>
    <ligand>
        <name>FMN</name>
        <dbReference type="ChEBI" id="CHEBI:58210"/>
    </ligand>
</feature>
<organism evidence="9 10">
    <name type="scientific">Candidatus Pantoea edessiphila</name>
    <dbReference type="NCBI Taxonomy" id="2044610"/>
    <lineage>
        <taxon>Bacteria</taxon>
        <taxon>Pseudomonadati</taxon>
        <taxon>Pseudomonadota</taxon>
        <taxon>Gammaproteobacteria</taxon>
        <taxon>Enterobacterales</taxon>
        <taxon>Erwiniaceae</taxon>
        <taxon>Pantoea</taxon>
    </lineage>
</organism>
<keyword evidence="4 7" id="KW-0808">Transferase</keyword>
<dbReference type="Gene3D" id="3.40.50.1950">
    <property type="entry name" value="Flavin prenyltransferase-like"/>
    <property type="match status" value="1"/>
</dbReference>
<reference evidence="9 10" key="1">
    <citation type="journal article" date="2018" name="Genome Biol. Evol.">
        <title>Cladogenesis and Genomic Streamlining in Extracellular Endosymbionts of Tropical Stink Bugs.</title>
        <authorList>
            <person name="Otero-Bravo A."/>
            <person name="Goffredi S."/>
            <person name="Sabree Z.L."/>
        </authorList>
    </citation>
    <scope>NUCLEOTIDE SEQUENCE [LARGE SCALE GENOMIC DNA]</scope>
    <source>
        <strain evidence="9 10">SoET</strain>
    </source>
</reference>
<dbReference type="InterPro" id="IPR036551">
    <property type="entry name" value="Flavin_trans-like"/>
</dbReference>
<dbReference type="RefSeq" id="WP_136131388.1">
    <property type="nucleotide sequence ID" value="NZ_PDKS01000001.1"/>
</dbReference>
<dbReference type="FunFam" id="3.40.50.1950:FF:000001">
    <property type="entry name" value="Flavin prenyltransferase UbiX"/>
    <property type="match status" value="1"/>
</dbReference>
<protein>
    <recommendedName>
        <fullName evidence="7">Flavin prenyltransferase UbiX</fullName>
        <ecNumber evidence="7">2.5.1.129</ecNumber>
    </recommendedName>
</protein>
<comment type="caution">
    <text evidence="7">Lacks conserved residue(s) required for the propagation of feature annotation.</text>
</comment>
<dbReference type="EMBL" id="PDKS01000001">
    <property type="protein sequence ID" value="PPI87391.1"/>
    <property type="molecule type" value="Genomic_DNA"/>
</dbReference>
<proteinExistence type="inferred from homology"/>
<feature type="domain" description="Flavoprotein" evidence="8">
    <location>
        <begin position="2"/>
        <end position="173"/>
    </location>
</feature>
<evidence type="ECO:0000256" key="2">
    <source>
        <dbReference type="ARBA" id="ARBA00022630"/>
    </source>
</evidence>
<dbReference type="GO" id="GO:0106141">
    <property type="term" value="F:flavin prenyltransferase activity"/>
    <property type="evidence" value="ECO:0007669"/>
    <property type="project" value="UniProtKB-EC"/>
</dbReference>
<dbReference type="GO" id="GO:0016829">
    <property type="term" value="F:lyase activity"/>
    <property type="evidence" value="ECO:0007669"/>
    <property type="project" value="UniProtKB-KW"/>
</dbReference>
<evidence type="ECO:0000313" key="10">
    <source>
        <dbReference type="Proteomes" id="UP000296034"/>
    </source>
</evidence>
<feature type="binding site" evidence="7">
    <location>
        <begin position="88"/>
        <end position="91"/>
    </location>
    <ligand>
        <name>FMN</name>
        <dbReference type="ChEBI" id="CHEBI:58210"/>
    </ligand>
</feature>
<evidence type="ECO:0000313" key="9">
    <source>
        <dbReference type="EMBL" id="PPI87391.1"/>
    </source>
</evidence>
<dbReference type="InterPro" id="IPR004507">
    <property type="entry name" value="UbiX-like"/>
</dbReference>